<dbReference type="PANTHER" id="PTHR15730:SF5">
    <property type="entry name" value="SI:CH211-210B2.2-RELATED"/>
    <property type="match status" value="1"/>
</dbReference>
<dbReference type="AlphaFoldDB" id="A0A835XZL2"/>
<dbReference type="Proteomes" id="UP000612055">
    <property type="component" value="Unassembled WGS sequence"/>
</dbReference>
<protein>
    <submittedName>
        <fullName evidence="1">Uncharacterized protein</fullName>
    </submittedName>
</protein>
<gene>
    <name evidence="1" type="ORF">HYH03_008839</name>
</gene>
<proteinExistence type="predicted"/>
<dbReference type="InterPro" id="IPR051244">
    <property type="entry name" value="TCAF"/>
</dbReference>
<evidence type="ECO:0000313" key="2">
    <source>
        <dbReference type="Proteomes" id="UP000612055"/>
    </source>
</evidence>
<dbReference type="PANTHER" id="PTHR15730">
    <property type="entry name" value="EXPERIMENTAL AUTOIMMUNE PROSTATITIS ANTIGEN 2-RELATED"/>
    <property type="match status" value="1"/>
</dbReference>
<dbReference type="OrthoDB" id="10260387at2759"/>
<evidence type="ECO:0000313" key="1">
    <source>
        <dbReference type="EMBL" id="KAG2492930.1"/>
    </source>
</evidence>
<keyword evidence="2" id="KW-1185">Reference proteome</keyword>
<name>A0A835XZL2_9CHLO</name>
<accession>A0A835XZL2</accession>
<dbReference type="EMBL" id="JAEHOE010000041">
    <property type="protein sequence ID" value="KAG2492930.1"/>
    <property type="molecule type" value="Genomic_DNA"/>
</dbReference>
<comment type="caution">
    <text evidence="1">The sequence shown here is derived from an EMBL/GenBank/DDBJ whole genome shotgun (WGS) entry which is preliminary data.</text>
</comment>
<sequence length="631" mass="67222">MYFGSALQALPGITVTTTVMDMDAFAAGGSNSIDVFLIDSYFESYKATHASAVKAWLRLSKKGLLVTGHAWSWGFSHENANLYTDLAINKVLWPLGFSLSVRYTYGFLDAPAWVPDSWPYYNAFFAVTRMKEQLATGITLPEDARTPAWSALSSFMATLPPRTDTASYVELASVYVALTPLRGVTALAGFDFAQLVTLDWTKLNPPPADVQAYVTNLLQLLSNVTGPYARHPFASTLAIFAPKGFPVVLSKDEGAGSAVVAAMEPPGGGRVVAFGHEGMIAGCCSAGDSYDKLTVNAFRWVSNRTKTVRIAGTADYMAAPLANIRTALRALAGGPINVTTTATTLDQFTAGASANVDVLWVDTYAEYTAVHVSAILTWLKARPNRGIIVSGQAWSWSYSHPHANVFTDLPANALLWPLGLAVSTFAPWGAQDAPTSPPSAWLWHNAAYSLPRIRAAKENASTPLPGKWVYAAANAGIKLLTAVLPVRGTPGIAAAVAAMDTARATTGPVAGPNSPLDLSSTPPAELLNVAMDAWAVRTRDLTTLNPNGGSRSAAAYPGLPRSGAAARTTTLTFSTRNLVTPPNSQMPDVDTPTWRSTGLYAQPGRLVWISVATPAVLGKGLRVRPDWRPHR</sequence>
<reference evidence="1" key="1">
    <citation type="journal article" date="2020" name="bioRxiv">
        <title>Comparative genomics of Chlamydomonas.</title>
        <authorList>
            <person name="Craig R.J."/>
            <person name="Hasan A.R."/>
            <person name="Ness R.W."/>
            <person name="Keightley P.D."/>
        </authorList>
    </citation>
    <scope>NUCLEOTIDE SEQUENCE</scope>
    <source>
        <strain evidence="1">CCAP 11/70</strain>
    </source>
</reference>
<organism evidence="1 2">
    <name type="scientific">Edaphochlamys debaryana</name>
    <dbReference type="NCBI Taxonomy" id="47281"/>
    <lineage>
        <taxon>Eukaryota</taxon>
        <taxon>Viridiplantae</taxon>
        <taxon>Chlorophyta</taxon>
        <taxon>core chlorophytes</taxon>
        <taxon>Chlorophyceae</taxon>
        <taxon>CS clade</taxon>
        <taxon>Chlamydomonadales</taxon>
        <taxon>Chlamydomonadales incertae sedis</taxon>
        <taxon>Edaphochlamys</taxon>
    </lineage>
</organism>